<evidence type="ECO:0000313" key="3">
    <source>
        <dbReference type="EMBL" id="GAX54972.1"/>
    </source>
</evidence>
<name>A0A250VLN4_STROL</name>
<evidence type="ECO:0000256" key="2">
    <source>
        <dbReference type="SAM" id="Phobius"/>
    </source>
</evidence>
<organism evidence="3 4">
    <name type="scientific">Streptomyces olivochromogenes</name>
    <dbReference type="NCBI Taxonomy" id="1963"/>
    <lineage>
        <taxon>Bacteria</taxon>
        <taxon>Bacillati</taxon>
        <taxon>Actinomycetota</taxon>
        <taxon>Actinomycetes</taxon>
        <taxon>Kitasatosporales</taxon>
        <taxon>Streptomycetaceae</taxon>
        <taxon>Streptomyces</taxon>
    </lineage>
</organism>
<gene>
    <name evidence="3" type="ORF">SO3561_06526</name>
</gene>
<protein>
    <submittedName>
        <fullName evidence="3">Uncharacterized protein</fullName>
    </submittedName>
</protein>
<comment type="caution">
    <text evidence="3">The sequence shown here is derived from an EMBL/GenBank/DDBJ whole genome shotgun (WGS) entry which is preliminary data.</text>
</comment>
<keyword evidence="2" id="KW-0812">Transmembrane</keyword>
<feature type="transmembrane region" description="Helical" evidence="2">
    <location>
        <begin position="49"/>
        <end position="67"/>
    </location>
</feature>
<feature type="region of interest" description="Disordered" evidence="1">
    <location>
        <begin position="1"/>
        <end position="30"/>
    </location>
</feature>
<reference evidence="4" key="1">
    <citation type="submission" date="2017-05" db="EMBL/GenBank/DDBJ databases">
        <title>Streptomyces olivochromogenes NBRC 3561 whole genome shotgun sequence.</title>
        <authorList>
            <person name="Dohra H."/>
            <person name="Kodani S."/>
        </authorList>
    </citation>
    <scope>NUCLEOTIDE SEQUENCE [LARGE SCALE GENOMIC DNA]</scope>
    <source>
        <strain evidence="4">NBRC 3561</strain>
    </source>
</reference>
<feature type="compositionally biased region" description="Polar residues" evidence="1">
    <location>
        <begin position="16"/>
        <end position="26"/>
    </location>
</feature>
<keyword evidence="4" id="KW-1185">Reference proteome</keyword>
<proteinExistence type="predicted"/>
<evidence type="ECO:0000256" key="1">
    <source>
        <dbReference type="SAM" id="MobiDB-lite"/>
    </source>
</evidence>
<dbReference type="EMBL" id="BDQI01000016">
    <property type="protein sequence ID" value="GAX54972.1"/>
    <property type="molecule type" value="Genomic_DNA"/>
</dbReference>
<keyword evidence="2" id="KW-1133">Transmembrane helix</keyword>
<keyword evidence="2" id="KW-0472">Membrane</keyword>
<dbReference type="Proteomes" id="UP000217446">
    <property type="component" value="Unassembled WGS sequence"/>
</dbReference>
<accession>A0A250VLN4</accession>
<evidence type="ECO:0000313" key="4">
    <source>
        <dbReference type="Proteomes" id="UP000217446"/>
    </source>
</evidence>
<dbReference type="AlphaFoldDB" id="A0A250VLN4"/>
<sequence>MLISLLLSPHTPPSARGSSKADSNGTHPGRIGLFSRRSRCVNAARVPGLVLPLVYLCGLVAVLVWYWRHRGE</sequence>